<dbReference type="PROSITE" id="PS50850">
    <property type="entry name" value="MFS"/>
    <property type="match status" value="1"/>
</dbReference>
<comment type="subcellular location">
    <subcellularLocation>
        <location evidence="1">Cell membrane</location>
        <topology evidence="1">Multi-pass membrane protein</topology>
    </subcellularLocation>
</comment>
<sequence>MEADAETVSSSKRIPHWRLILDQARVTPAVAAYRYDGAGTATDPFIISWIPNDPGNPMEFGTTKKWLVSSIGAMSMLATAFCSSAFSAGIREIIMAFEIDTTVAALGVSLFVLGFAVGPLLWAPASELYGRQLVFLISYGGFTAFIAGTTGAKNITTLLILRFLAGSFGSSPFTNAGGVIADIFNASDRGLAMVLFALAPFLGPTIGPIAGGFLAESKGWRWVQGTMAIFVGVMWIVGLIIVPETYGPVILRKRAAKLSSMTGKVYRTREDAAGRISTSSAIATSLVRPWILLFKEPIVVVLSIYMAIIYGTLYMLFGAFPIVFQLHRGWSEGIGGLAFLGVAVGMIIAVMLGPFVNKRYTKIAAEHGGIAPPEARLNTAIVGAIAIPIGLFWFAWTNSPSIHWLSPIAAGVPFGFGMVVIFISIINYLIDSYTIFAASALAANSVLRSLFGFAFPLFTTNMYENLGIHWASCVPAFLALACLPAPLFLIKYGARIRAKCVYAAEAEAAMARLRANREVEKEDPVNVQGDDSAADAASYEASTVDELPELKGSRTVASISAAEAAGYEVSSYDIDRVNTANSLSGLPN</sequence>
<evidence type="ECO:0000256" key="7">
    <source>
        <dbReference type="ARBA" id="ARBA00038459"/>
    </source>
</evidence>
<dbReference type="InterPro" id="IPR020846">
    <property type="entry name" value="MFS_dom"/>
</dbReference>
<dbReference type="HOGENOM" id="CLU_008455_11_6_1"/>
<dbReference type="InterPro" id="IPR011701">
    <property type="entry name" value="MFS"/>
</dbReference>
<feature type="domain" description="Major facilitator superfamily (MFS) profile" evidence="9">
    <location>
        <begin position="68"/>
        <end position="499"/>
    </location>
</feature>
<protein>
    <recommendedName>
        <fullName evidence="9">Major facilitator superfamily (MFS) profile domain-containing protein</fullName>
    </recommendedName>
</protein>
<feature type="transmembrane region" description="Helical" evidence="8">
    <location>
        <begin position="133"/>
        <end position="152"/>
    </location>
</feature>
<dbReference type="CDD" id="cd17323">
    <property type="entry name" value="MFS_Tpo1_MDR_like"/>
    <property type="match status" value="1"/>
</dbReference>
<dbReference type="InterPro" id="IPR036259">
    <property type="entry name" value="MFS_trans_sf"/>
</dbReference>
<evidence type="ECO:0000256" key="5">
    <source>
        <dbReference type="ARBA" id="ARBA00022989"/>
    </source>
</evidence>
<evidence type="ECO:0000256" key="8">
    <source>
        <dbReference type="SAM" id="Phobius"/>
    </source>
</evidence>
<keyword evidence="4 8" id="KW-0812">Transmembrane</keyword>
<dbReference type="InParanoid" id="A0A0C3GVK7"/>
<feature type="transmembrane region" description="Helical" evidence="8">
    <location>
        <begin position="467"/>
        <end position="489"/>
    </location>
</feature>
<gene>
    <name evidence="10" type="ORF">OIDMADRAFT_148937</name>
</gene>
<dbReference type="PANTHER" id="PTHR23502:SF186">
    <property type="entry name" value="MAJOR FACILITATOR SUPERFAMILY (MFS) PROFILE DOMAIN-CONTAINING PROTEIN"/>
    <property type="match status" value="1"/>
</dbReference>
<feature type="transmembrane region" description="Helical" evidence="8">
    <location>
        <begin position="66"/>
        <end position="90"/>
    </location>
</feature>
<keyword evidence="3" id="KW-1003">Cell membrane</keyword>
<feature type="transmembrane region" description="Helical" evidence="8">
    <location>
        <begin position="102"/>
        <end position="121"/>
    </location>
</feature>
<keyword evidence="6 8" id="KW-0472">Membrane</keyword>
<keyword evidence="11" id="KW-1185">Reference proteome</keyword>
<evidence type="ECO:0000313" key="10">
    <source>
        <dbReference type="EMBL" id="KIM95309.1"/>
    </source>
</evidence>
<dbReference type="GO" id="GO:0005886">
    <property type="term" value="C:plasma membrane"/>
    <property type="evidence" value="ECO:0007669"/>
    <property type="project" value="UniProtKB-SubCell"/>
</dbReference>
<evidence type="ECO:0000256" key="3">
    <source>
        <dbReference type="ARBA" id="ARBA00022475"/>
    </source>
</evidence>
<feature type="transmembrane region" description="Helical" evidence="8">
    <location>
        <begin position="336"/>
        <end position="356"/>
    </location>
</feature>
<dbReference type="Gene3D" id="1.20.1250.20">
    <property type="entry name" value="MFS general substrate transporter like domains"/>
    <property type="match status" value="1"/>
</dbReference>
<keyword evidence="5 8" id="KW-1133">Transmembrane helix</keyword>
<dbReference type="OrthoDB" id="446368at2759"/>
<proteinExistence type="inferred from homology"/>
<dbReference type="FunFam" id="1.20.1250.20:FF:000266">
    <property type="entry name" value="MFS multidrug transporter, putative"/>
    <property type="match status" value="1"/>
</dbReference>
<evidence type="ECO:0000313" key="11">
    <source>
        <dbReference type="Proteomes" id="UP000054321"/>
    </source>
</evidence>
<evidence type="ECO:0000259" key="9">
    <source>
        <dbReference type="PROSITE" id="PS50850"/>
    </source>
</evidence>
<accession>A0A0C3GVK7</accession>
<evidence type="ECO:0000256" key="2">
    <source>
        <dbReference type="ARBA" id="ARBA00022448"/>
    </source>
</evidence>
<dbReference type="SUPFAM" id="SSF103473">
    <property type="entry name" value="MFS general substrate transporter"/>
    <property type="match status" value="1"/>
</dbReference>
<dbReference type="GO" id="GO:0022857">
    <property type="term" value="F:transmembrane transporter activity"/>
    <property type="evidence" value="ECO:0007669"/>
    <property type="project" value="InterPro"/>
</dbReference>
<reference evidence="10 11" key="1">
    <citation type="submission" date="2014-04" db="EMBL/GenBank/DDBJ databases">
        <authorList>
            <consortium name="DOE Joint Genome Institute"/>
            <person name="Kuo A."/>
            <person name="Martino E."/>
            <person name="Perotto S."/>
            <person name="Kohler A."/>
            <person name="Nagy L.G."/>
            <person name="Floudas D."/>
            <person name="Copeland A."/>
            <person name="Barry K.W."/>
            <person name="Cichocki N."/>
            <person name="Veneault-Fourrey C."/>
            <person name="LaButti K."/>
            <person name="Lindquist E.A."/>
            <person name="Lipzen A."/>
            <person name="Lundell T."/>
            <person name="Morin E."/>
            <person name="Murat C."/>
            <person name="Sun H."/>
            <person name="Tunlid A."/>
            <person name="Henrissat B."/>
            <person name="Grigoriev I.V."/>
            <person name="Hibbett D.S."/>
            <person name="Martin F."/>
            <person name="Nordberg H.P."/>
            <person name="Cantor M.N."/>
            <person name="Hua S.X."/>
        </authorList>
    </citation>
    <scope>NUCLEOTIDE SEQUENCE [LARGE SCALE GENOMIC DNA]</scope>
    <source>
        <strain evidence="10 11">Zn</strain>
    </source>
</reference>
<dbReference type="AlphaFoldDB" id="A0A0C3GVK7"/>
<evidence type="ECO:0000256" key="1">
    <source>
        <dbReference type="ARBA" id="ARBA00004651"/>
    </source>
</evidence>
<feature type="transmembrane region" description="Helical" evidence="8">
    <location>
        <begin position="433"/>
        <end position="455"/>
    </location>
</feature>
<comment type="similarity">
    <text evidence="7">Belongs to the major facilitator superfamily. DHA1 family. Polyamines/proton antiporter (TC 2.A.1.2.16) subfamily.</text>
</comment>
<feature type="transmembrane region" description="Helical" evidence="8">
    <location>
        <begin position="402"/>
        <end position="426"/>
    </location>
</feature>
<evidence type="ECO:0000256" key="4">
    <source>
        <dbReference type="ARBA" id="ARBA00022692"/>
    </source>
</evidence>
<feature type="transmembrane region" description="Helical" evidence="8">
    <location>
        <begin position="377"/>
        <end position="396"/>
    </location>
</feature>
<feature type="transmembrane region" description="Helical" evidence="8">
    <location>
        <begin position="227"/>
        <end position="251"/>
    </location>
</feature>
<feature type="transmembrane region" description="Helical" evidence="8">
    <location>
        <begin position="298"/>
        <end position="324"/>
    </location>
</feature>
<dbReference type="EMBL" id="KN832887">
    <property type="protein sequence ID" value="KIM95309.1"/>
    <property type="molecule type" value="Genomic_DNA"/>
</dbReference>
<reference evidence="11" key="2">
    <citation type="submission" date="2015-01" db="EMBL/GenBank/DDBJ databases">
        <title>Evolutionary Origins and Diversification of the Mycorrhizal Mutualists.</title>
        <authorList>
            <consortium name="DOE Joint Genome Institute"/>
            <consortium name="Mycorrhizal Genomics Consortium"/>
            <person name="Kohler A."/>
            <person name="Kuo A."/>
            <person name="Nagy L.G."/>
            <person name="Floudas D."/>
            <person name="Copeland A."/>
            <person name="Barry K.W."/>
            <person name="Cichocki N."/>
            <person name="Veneault-Fourrey C."/>
            <person name="LaButti K."/>
            <person name="Lindquist E.A."/>
            <person name="Lipzen A."/>
            <person name="Lundell T."/>
            <person name="Morin E."/>
            <person name="Murat C."/>
            <person name="Riley R."/>
            <person name="Ohm R."/>
            <person name="Sun H."/>
            <person name="Tunlid A."/>
            <person name="Henrissat B."/>
            <person name="Grigoriev I.V."/>
            <person name="Hibbett D.S."/>
            <person name="Martin F."/>
        </authorList>
    </citation>
    <scope>NUCLEOTIDE SEQUENCE [LARGE SCALE GENOMIC DNA]</scope>
    <source>
        <strain evidence="11">Zn</strain>
    </source>
</reference>
<dbReference type="Pfam" id="PF07690">
    <property type="entry name" value="MFS_1"/>
    <property type="match status" value="1"/>
</dbReference>
<dbReference type="STRING" id="913774.A0A0C3GVK7"/>
<name>A0A0C3GVK7_OIDMZ</name>
<organism evidence="10 11">
    <name type="scientific">Oidiodendron maius (strain Zn)</name>
    <dbReference type="NCBI Taxonomy" id="913774"/>
    <lineage>
        <taxon>Eukaryota</taxon>
        <taxon>Fungi</taxon>
        <taxon>Dikarya</taxon>
        <taxon>Ascomycota</taxon>
        <taxon>Pezizomycotina</taxon>
        <taxon>Leotiomycetes</taxon>
        <taxon>Leotiomycetes incertae sedis</taxon>
        <taxon>Myxotrichaceae</taxon>
        <taxon>Oidiodendron</taxon>
    </lineage>
</organism>
<dbReference type="PANTHER" id="PTHR23502">
    <property type="entry name" value="MAJOR FACILITATOR SUPERFAMILY"/>
    <property type="match status" value="1"/>
</dbReference>
<keyword evidence="2" id="KW-0813">Transport</keyword>
<feature type="transmembrane region" description="Helical" evidence="8">
    <location>
        <begin position="191"/>
        <end position="215"/>
    </location>
</feature>
<dbReference type="Proteomes" id="UP000054321">
    <property type="component" value="Unassembled WGS sequence"/>
</dbReference>
<evidence type="ECO:0000256" key="6">
    <source>
        <dbReference type="ARBA" id="ARBA00023136"/>
    </source>
</evidence>